<dbReference type="InterPro" id="IPR000219">
    <property type="entry name" value="DH_dom"/>
</dbReference>
<feature type="region of interest" description="Disordered" evidence="1">
    <location>
        <begin position="976"/>
        <end position="995"/>
    </location>
</feature>
<dbReference type="Pfam" id="PF00621">
    <property type="entry name" value="RhoGEF"/>
    <property type="match status" value="1"/>
</dbReference>
<evidence type="ECO:0000256" key="1">
    <source>
        <dbReference type="SAM" id="MobiDB-lite"/>
    </source>
</evidence>
<evidence type="ECO:0000313" key="3">
    <source>
        <dbReference type="EMBL" id="AOW00502.1"/>
    </source>
</evidence>
<evidence type="ECO:0000259" key="2">
    <source>
        <dbReference type="PROSITE" id="PS50010"/>
    </source>
</evidence>
<feature type="domain" description="DH" evidence="2">
    <location>
        <begin position="435"/>
        <end position="684"/>
    </location>
</feature>
<dbReference type="Gene3D" id="1.20.900.10">
    <property type="entry name" value="Dbl homology (DH) domain"/>
    <property type="match status" value="1"/>
</dbReference>
<dbReference type="PROSITE" id="PS50010">
    <property type="entry name" value="DH_2"/>
    <property type="match status" value="1"/>
</dbReference>
<sequence>MDTQVHANHYEQARKRKSSSTTFVPTVLLLSPPDLPQATAHAPTQNTGGLRGSIRGSIRSLRGSLRRHKHDTTLPTIQMVPLQRAGTPIQAPPIQKPFQAILSGATTVFDDPKSGALTVASTQASTRHFHTAGTGGSALFTNNSAHTLAVVGNSTYSGETTKSAVGPKDNSVTNSSRTQSPAFSGNQESMYSPYSSAVLSGLENPVIFQDPEKAVVKTITNTIDPQVLVAAQQKTLTPQQPTTSPRPTTLQDLQQPPQELVASPLSSVVLKPAALQPDYCVYTENTDPETTEILLDSGSVEPAINSPPPPSGEEEDFGIANLLFLDGSDEFDYTLNTFPKISTMTKEEMQNNMTPIIEVDSTAAVSALEKDREIALPTPSDMPPHPLPVHRSLSHMSNVDLVHNINMESASGAASISTMGIPPISPKDRALMEERRSHCLQELILSEESYLSSLRMLANMYFATIESCNALGKEAVALLENDTRSLIEFHQELLDDIQSEYPNITISNKPAAPTLQVKITPGVNDFTRAVWTSLKDVPPSNLENLGYRDGKWVKPALTTLSPQFAARISQLVADKAISLYLYEQYCINYDATIELLRSYRGTGKERFWIKGCENLLNAAQHDGRRKDLSLQSLMIVPAARISKYRLLLEQLAKNTCPVEETESHLVILDSLEKVEDKLRQLDHNHLVERFRRQSHILWNSLYFKNELPFSVQYFGLAILCGALNVTWLGPDGSIKFHYMGCFLFKSYLILANVANPEGRFYVKFIIPLHCCRLENPINSVVGLQTSSSLTKKLIFEHNFGLYEILLTATTVEELKSWQEKLEVQILSVNGIYMWDFKASDMSLQGYNSASWIPPMKPLSVAFQKRSRWRNFFGSYRSGFSDPLALQLKIQHFYVDGDLESNYGAHTAATRDENDGIKCETIHIRRYARLEAEKALGVIWSMDDLPLIPSCNADDTYQPINNVRHMVRRVASMKSTFNRGGQRQGSARGVFGGNRSKSLPHDNVSAKECYSKYDLSSGTDEFFDALSQARSVWVNTPYDELGRSSRFPTFKLAGERLRRFKTKVWKHHH</sequence>
<dbReference type="GO" id="GO:0005737">
    <property type="term" value="C:cytoplasm"/>
    <property type="evidence" value="ECO:0007669"/>
    <property type="project" value="TreeGrafter"/>
</dbReference>
<dbReference type="AlphaFoldDB" id="A0A1D8N4D3"/>
<dbReference type="KEGG" id="yli:2906448"/>
<dbReference type="SUPFAM" id="SSF50729">
    <property type="entry name" value="PH domain-like"/>
    <property type="match status" value="1"/>
</dbReference>
<organism evidence="3 4">
    <name type="scientific">Yarrowia lipolytica</name>
    <name type="common">Candida lipolytica</name>
    <dbReference type="NCBI Taxonomy" id="4952"/>
    <lineage>
        <taxon>Eukaryota</taxon>
        <taxon>Fungi</taxon>
        <taxon>Dikarya</taxon>
        <taxon>Ascomycota</taxon>
        <taxon>Saccharomycotina</taxon>
        <taxon>Dipodascomycetes</taxon>
        <taxon>Dipodascales</taxon>
        <taxon>Dipodascales incertae sedis</taxon>
        <taxon>Yarrowia</taxon>
    </lineage>
</organism>
<reference evidence="3 4" key="1">
    <citation type="journal article" date="2016" name="PLoS ONE">
        <title>Sequence Assembly of Yarrowia lipolytica Strain W29/CLIB89 Shows Transposable Element Diversity.</title>
        <authorList>
            <person name="Magnan C."/>
            <person name="Yu J."/>
            <person name="Chang I."/>
            <person name="Jahn E."/>
            <person name="Kanomata Y."/>
            <person name="Wu J."/>
            <person name="Zeller M."/>
            <person name="Oakes M."/>
            <person name="Baldi P."/>
            <person name="Sandmeyer S."/>
        </authorList>
    </citation>
    <scope>NUCLEOTIDE SEQUENCE [LARGE SCALE GENOMIC DNA]</scope>
    <source>
        <strain evidence="4">CLIB89(W29)</strain>
    </source>
</reference>
<dbReference type="SMART" id="SM00325">
    <property type="entry name" value="RhoGEF"/>
    <property type="match status" value="1"/>
</dbReference>
<feature type="compositionally biased region" description="Polar residues" evidence="1">
    <location>
        <begin position="170"/>
        <end position="190"/>
    </location>
</feature>
<dbReference type="GO" id="GO:0005085">
    <property type="term" value="F:guanyl-nucleotide exchange factor activity"/>
    <property type="evidence" value="ECO:0007669"/>
    <property type="project" value="InterPro"/>
</dbReference>
<dbReference type="VEuPathDB" id="FungiDB:YALI0_A10769g"/>
<proteinExistence type="predicted"/>
<feature type="region of interest" description="Disordered" evidence="1">
    <location>
        <begin position="157"/>
        <end position="190"/>
    </location>
</feature>
<dbReference type="GeneID" id="2906448"/>
<evidence type="ECO:0000313" key="4">
    <source>
        <dbReference type="Proteomes" id="UP000182444"/>
    </source>
</evidence>
<dbReference type="Proteomes" id="UP000182444">
    <property type="component" value="Chromosome 1A"/>
</dbReference>
<dbReference type="RefSeq" id="XP_499958.4">
    <property type="nucleotide sequence ID" value="XM_499958.4"/>
</dbReference>
<dbReference type="SUPFAM" id="SSF48065">
    <property type="entry name" value="DBL homology domain (DH-domain)"/>
    <property type="match status" value="1"/>
</dbReference>
<dbReference type="InterPro" id="IPR035899">
    <property type="entry name" value="DBL_dom_sf"/>
</dbReference>
<accession>A0A1D8N4D3</accession>
<dbReference type="InterPro" id="IPR051092">
    <property type="entry name" value="FYVE_RhoGEF_PH"/>
</dbReference>
<dbReference type="VEuPathDB" id="FungiDB:YALI1_A10883g"/>
<feature type="region of interest" description="Disordered" evidence="1">
    <location>
        <begin position="1"/>
        <end position="21"/>
    </location>
</feature>
<dbReference type="PANTHER" id="PTHR12673:SF159">
    <property type="entry name" value="LD03170P"/>
    <property type="match status" value="1"/>
</dbReference>
<protein>
    <recommendedName>
        <fullName evidence="2">DH domain-containing protein</fullName>
    </recommendedName>
</protein>
<dbReference type="EMBL" id="CP017553">
    <property type="protein sequence ID" value="AOW00502.1"/>
    <property type="molecule type" value="Genomic_DNA"/>
</dbReference>
<name>A0A1D8N4D3_YARLL</name>
<dbReference type="PANTHER" id="PTHR12673">
    <property type="entry name" value="FACIOGENITAL DYSPLASIA PROTEIN"/>
    <property type="match status" value="1"/>
</dbReference>
<gene>
    <name evidence="3" type="ORF">YALI1_A10883g</name>
</gene>
<dbReference type="eggNOG" id="ENOG502S5Z0">
    <property type="taxonomic scope" value="Eukaryota"/>
</dbReference>